<name>A0A388L204_CHABU</name>
<evidence type="ECO:0000313" key="3">
    <source>
        <dbReference type="Proteomes" id="UP000265515"/>
    </source>
</evidence>
<reference evidence="2 3" key="1">
    <citation type="journal article" date="2018" name="Cell">
        <title>The Chara Genome: Secondary Complexity and Implications for Plant Terrestrialization.</title>
        <authorList>
            <person name="Nishiyama T."/>
            <person name="Sakayama H."/>
            <person name="Vries J.D."/>
            <person name="Buschmann H."/>
            <person name="Saint-Marcoux D."/>
            <person name="Ullrich K.K."/>
            <person name="Haas F.B."/>
            <person name="Vanderstraeten L."/>
            <person name="Becker D."/>
            <person name="Lang D."/>
            <person name="Vosolsobe S."/>
            <person name="Rombauts S."/>
            <person name="Wilhelmsson P.K.I."/>
            <person name="Janitza P."/>
            <person name="Kern R."/>
            <person name="Heyl A."/>
            <person name="Rumpler F."/>
            <person name="Villalobos L.I.A.C."/>
            <person name="Clay J.M."/>
            <person name="Skokan R."/>
            <person name="Toyoda A."/>
            <person name="Suzuki Y."/>
            <person name="Kagoshima H."/>
            <person name="Schijlen E."/>
            <person name="Tajeshwar N."/>
            <person name="Catarino B."/>
            <person name="Hetherington A.J."/>
            <person name="Saltykova A."/>
            <person name="Bonnot C."/>
            <person name="Breuninger H."/>
            <person name="Symeonidi A."/>
            <person name="Radhakrishnan G.V."/>
            <person name="Van Nieuwerburgh F."/>
            <person name="Deforce D."/>
            <person name="Chang C."/>
            <person name="Karol K.G."/>
            <person name="Hedrich R."/>
            <person name="Ulvskov P."/>
            <person name="Glockner G."/>
            <person name="Delwiche C.F."/>
            <person name="Petrasek J."/>
            <person name="Van de Peer Y."/>
            <person name="Friml J."/>
            <person name="Beilby M."/>
            <person name="Dolan L."/>
            <person name="Kohara Y."/>
            <person name="Sugano S."/>
            <person name="Fujiyama A."/>
            <person name="Delaux P.-M."/>
            <person name="Quint M."/>
            <person name="TheiBen G."/>
            <person name="Hagemann M."/>
            <person name="Harholt J."/>
            <person name="Dunand C."/>
            <person name="Zachgo S."/>
            <person name="Langdale J."/>
            <person name="Maumus F."/>
            <person name="Straeten D.V.D."/>
            <person name="Gould S.B."/>
            <person name="Rensing S.A."/>
        </authorList>
    </citation>
    <scope>NUCLEOTIDE SEQUENCE [LARGE SCALE GENOMIC DNA]</scope>
    <source>
        <strain evidence="2 3">S276</strain>
    </source>
</reference>
<proteinExistence type="predicted"/>
<protein>
    <submittedName>
        <fullName evidence="2">Uncharacterized protein</fullName>
    </submittedName>
</protein>
<keyword evidence="3" id="KW-1185">Reference proteome</keyword>
<dbReference type="AlphaFoldDB" id="A0A388L204"/>
<evidence type="ECO:0000313" key="2">
    <source>
        <dbReference type="EMBL" id="GBG76252.1"/>
    </source>
</evidence>
<gene>
    <name evidence="2" type="ORF">CBR_g22000</name>
</gene>
<feature type="compositionally biased region" description="Acidic residues" evidence="1">
    <location>
        <begin position="290"/>
        <end position="303"/>
    </location>
</feature>
<feature type="region of interest" description="Disordered" evidence="1">
    <location>
        <begin position="274"/>
        <end position="303"/>
    </location>
</feature>
<dbReference type="Gramene" id="GBG76252">
    <property type="protein sequence ID" value="GBG76252"/>
    <property type="gene ID" value="CBR_g22000"/>
</dbReference>
<evidence type="ECO:0000256" key="1">
    <source>
        <dbReference type="SAM" id="MobiDB-lite"/>
    </source>
</evidence>
<dbReference type="EMBL" id="BFEA01000241">
    <property type="protein sequence ID" value="GBG76252.1"/>
    <property type="molecule type" value="Genomic_DNA"/>
</dbReference>
<comment type="caution">
    <text evidence="2">The sequence shown here is derived from an EMBL/GenBank/DDBJ whole genome shotgun (WGS) entry which is preliminary data.</text>
</comment>
<organism evidence="2 3">
    <name type="scientific">Chara braunii</name>
    <name type="common">Braun's stonewort</name>
    <dbReference type="NCBI Taxonomy" id="69332"/>
    <lineage>
        <taxon>Eukaryota</taxon>
        <taxon>Viridiplantae</taxon>
        <taxon>Streptophyta</taxon>
        <taxon>Charophyceae</taxon>
        <taxon>Charales</taxon>
        <taxon>Characeae</taxon>
        <taxon>Chara</taxon>
    </lineage>
</organism>
<sequence length="303" mass="33804">MGEGRRLYNIVHETREYFVPIASGMQAPTLPRSVVMPKSSMTVTRIADPTQLQQVIARATAMENNALRILHGWVFKSENRPQGFNVAFQYVLESVATDIASVMWNGEEWSNVVSSPVCAHTIDLNMDLPLWFAGTNIEDRTEDDDMAAHQESTVICIAHAFRAAVQMGGIVDGGFISHERLSRIADCFRLMLAACMWLMCMAGDDARSHYEAFYFAKLVASIHRAFDHRRSIIRATNAITERLGKASATLEEYPKYIPHWASCGIVFGQDASITGPEDAKRRDWLGSGPLEDDDNDDDAKEDA</sequence>
<accession>A0A388L204</accession>
<dbReference type="Proteomes" id="UP000265515">
    <property type="component" value="Unassembled WGS sequence"/>
</dbReference>